<evidence type="ECO:0000313" key="3">
    <source>
        <dbReference type="Proteomes" id="UP000037069"/>
    </source>
</evidence>
<dbReference type="Proteomes" id="UP000037069">
    <property type="component" value="Unassembled WGS sequence"/>
</dbReference>
<sequence length="325" mass="36766">MAATQTAFQIAQDSEKENPRNMPFKEKTMAGGKSHILQPLGATLGGGVGVSTKQGRANFAVLNSNANARVHLAAGANNHHNNNKVAFRDVGNVKGNTNNNINNKDDTTTLAAKKSTIVPVEQFKTFSVYEDYNEVVAVEEVEQHHHQQKQQNEITAATATSLDVVDKENVYHEKQQQQHRFQQQHILTDRSEIHKYEENEYILDTTPMSVSDVLSPMSVDRSASASHLFDDSNSKEIAEQSDDKEPLPRNDRQRFFEVVEYQRSILEYFRESEVYCAFNIESRPCGGLIERSPHNLYMSKNLRVLEKESEDTVSDIGDIKRRSRL</sequence>
<evidence type="ECO:0000256" key="1">
    <source>
        <dbReference type="SAM" id="MobiDB-lite"/>
    </source>
</evidence>
<comment type="caution">
    <text evidence="2">The sequence shown here is derived from an EMBL/GenBank/DDBJ whole genome shotgun (WGS) entry which is preliminary data.</text>
</comment>
<feature type="region of interest" description="Disordered" evidence="1">
    <location>
        <begin position="224"/>
        <end position="249"/>
    </location>
</feature>
<evidence type="ECO:0000313" key="2">
    <source>
        <dbReference type="EMBL" id="KNC26064.1"/>
    </source>
</evidence>
<feature type="region of interest" description="Disordered" evidence="1">
    <location>
        <begin position="1"/>
        <end position="23"/>
    </location>
</feature>
<dbReference type="AlphaFoldDB" id="A0A0L0C3M2"/>
<organism evidence="2 3">
    <name type="scientific">Lucilia cuprina</name>
    <name type="common">Green bottle fly</name>
    <name type="synonym">Australian sheep blowfly</name>
    <dbReference type="NCBI Taxonomy" id="7375"/>
    <lineage>
        <taxon>Eukaryota</taxon>
        <taxon>Metazoa</taxon>
        <taxon>Ecdysozoa</taxon>
        <taxon>Arthropoda</taxon>
        <taxon>Hexapoda</taxon>
        <taxon>Insecta</taxon>
        <taxon>Pterygota</taxon>
        <taxon>Neoptera</taxon>
        <taxon>Endopterygota</taxon>
        <taxon>Diptera</taxon>
        <taxon>Brachycera</taxon>
        <taxon>Muscomorpha</taxon>
        <taxon>Oestroidea</taxon>
        <taxon>Calliphoridae</taxon>
        <taxon>Luciliinae</taxon>
        <taxon>Lucilia</taxon>
    </lineage>
</organism>
<protein>
    <submittedName>
        <fullName evidence="2">G2/mitotic-specific cyclin-A</fullName>
    </submittedName>
</protein>
<proteinExistence type="predicted"/>
<dbReference type="OrthoDB" id="5590282at2759"/>
<keyword evidence="3" id="KW-1185">Reference proteome</keyword>
<gene>
    <name evidence="2" type="ORF">FF38_13890</name>
</gene>
<name>A0A0L0C3M2_LUCCU</name>
<dbReference type="STRING" id="7375.A0A0L0C3M2"/>
<feature type="compositionally biased region" description="Basic and acidic residues" evidence="1">
    <location>
        <begin position="13"/>
        <end position="23"/>
    </location>
</feature>
<accession>A0A0L0C3M2</accession>
<dbReference type="EMBL" id="JRES01001031">
    <property type="protein sequence ID" value="KNC26064.1"/>
    <property type="molecule type" value="Genomic_DNA"/>
</dbReference>
<reference evidence="2 3" key="1">
    <citation type="journal article" date="2015" name="Nat. Commun.">
        <title>Lucilia cuprina genome unlocks parasitic fly biology to underpin future interventions.</title>
        <authorList>
            <person name="Anstead C.A."/>
            <person name="Korhonen P.K."/>
            <person name="Young N.D."/>
            <person name="Hall R.S."/>
            <person name="Jex A.R."/>
            <person name="Murali S.C."/>
            <person name="Hughes D.S."/>
            <person name="Lee S.F."/>
            <person name="Perry T."/>
            <person name="Stroehlein A.J."/>
            <person name="Ansell B.R."/>
            <person name="Breugelmans B."/>
            <person name="Hofmann A."/>
            <person name="Qu J."/>
            <person name="Dugan S."/>
            <person name="Lee S.L."/>
            <person name="Chao H."/>
            <person name="Dinh H."/>
            <person name="Han Y."/>
            <person name="Doddapaneni H.V."/>
            <person name="Worley K.C."/>
            <person name="Muzny D.M."/>
            <person name="Ioannidis P."/>
            <person name="Waterhouse R.M."/>
            <person name="Zdobnov E.M."/>
            <person name="James P.J."/>
            <person name="Bagnall N.H."/>
            <person name="Kotze A.C."/>
            <person name="Gibbs R.A."/>
            <person name="Richards S."/>
            <person name="Batterham P."/>
            <person name="Gasser R.B."/>
        </authorList>
    </citation>
    <scope>NUCLEOTIDE SEQUENCE [LARGE SCALE GENOMIC DNA]</scope>
    <source>
        <strain evidence="2 3">LS</strain>
        <tissue evidence="2">Full body</tissue>
    </source>
</reference>
<feature type="compositionally biased region" description="Basic and acidic residues" evidence="1">
    <location>
        <begin position="228"/>
        <end position="249"/>
    </location>
</feature>
<feature type="compositionally biased region" description="Polar residues" evidence="1">
    <location>
        <begin position="1"/>
        <end position="12"/>
    </location>
</feature>